<comment type="catalytic activity">
    <reaction evidence="10 11">
        <text>[HPr protein]-O-phospho-L-serine + phosphate + H(+) = [HPr protein]-L-serine + diphosphate</text>
        <dbReference type="Rhea" id="RHEA:46604"/>
        <dbReference type="Rhea" id="RHEA-COMP:11602"/>
        <dbReference type="Rhea" id="RHEA-COMP:11603"/>
        <dbReference type="ChEBI" id="CHEBI:15378"/>
        <dbReference type="ChEBI" id="CHEBI:29999"/>
        <dbReference type="ChEBI" id="CHEBI:33019"/>
        <dbReference type="ChEBI" id="CHEBI:43474"/>
        <dbReference type="ChEBI" id="CHEBI:83421"/>
    </reaction>
</comment>
<evidence type="ECO:0000256" key="8">
    <source>
        <dbReference type="ARBA" id="ARBA00022840"/>
    </source>
</evidence>
<dbReference type="Gene3D" id="3.40.1390.20">
    <property type="entry name" value="HprK N-terminal domain-like"/>
    <property type="match status" value="1"/>
</dbReference>
<comment type="function">
    <text evidence="11">Catalyzes the ATP- as well as the pyrophosphate-dependent phosphorylation of a specific serine residue in HPr, a phosphocarrier protein of the phosphoenolpyruvate-dependent sugar phosphotransferase system (PTS). HprK/P also catalyzes the pyrophosphate-producing, inorganic phosphate-dependent dephosphorylation (phosphorolysis) of seryl-phosphorylated HPr (P-Ser-HPr).</text>
</comment>
<evidence type="ECO:0000256" key="1">
    <source>
        <dbReference type="ARBA" id="ARBA00001120"/>
    </source>
</evidence>
<dbReference type="InterPro" id="IPR028979">
    <property type="entry name" value="Ser_kin/Pase_Hpr-like_N_sf"/>
</dbReference>
<comment type="catalytic activity">
    <reaction evidence="1 11">
        <text>[HPr protein]-L-serine + ATP = [HPr protein]-O-phospho-L-serine + ADP + H(+)</text>
        <dbReference type="Rhea" id="RHEA:46600"/>
        <dbReference type="Rhea" id="RHEA-COMP:11602"/>
        <dbReference type="Rhea" id="RHEA-COMP:11603"/>
        <dbReference type="ChEBI" id="CHEBI:15378"/>
        <dbReference type="ChEBI" id="CHEBI:29999"/>
        <dbReference type="ChEBI" id="CHEBI:30616"/>
        <dbReference type="ChEBI" id="CHEBI:83421"/>
        <dbReference type="ChEBI" id="CHEBI:456216"/>
    </reaction>
</comment>
<evidence type="ECO:0000256" key="11">
    <source>
        <dbReference type="HAMAP-Rule" id="MF_01249"/>
    </source>
</evidence>
<keyword evidence="5 11" id="KW-0808">Transferase</keyword>
<evidence type="ECO:0000259" key="12">
    <source>
        <dbReference type="Pfam" id="PF02603"/>
    </source>
</evidence>
<feature type="active site" evidence="11">
    <location>
        <position position="253"/>
    </location>
</feature>
<dbReference type="InterPro" id="IPR027417">
    <property type="entry name" value="P-loop_NTPase"/>
</dbReference>
<evidence type="ECO:0000313" key="15">
    <source>
        <dbReference type="Proteomes" id="UP001374893"/>
    </source>
</evidence>
<organism evidence="14 15">
    <name type="scientific">Haloferula helveola</name>
    <dbReference type="NCBI Taxonomy" id="490095"/>
    <lineage>
        <taxon>Bacteria</taxon>
        <taxon>Pseudomonadati</taxon>
        <taxon>Verrucomicrobiota</taxon>
        <taxon>Verrucomicrobiia</taxon>
        <taxon>Verrucomicrobiales</taxon>
        <taxon>Verrucomicrobiaceae</taxon>
        <taxon>Haloferula</taxon>
    </lineage>
</organism>
<dbReference type="Proteomes" id="UP001374893">
    <property type="component" value="Chromosome"/>
</dbReference>
<evidence type="ECO:0000313" key="14">
    <source>
        <dbReference type="EMBL" id="BCX48866.1"/>
    </source>
</evidence>
<dbReference type="InterPro" id="IPR011126">
    <property type="entry name" value="Hpr_kin/Pase_Hpr_N"/>
</dbReference>
<keyword evidence="8 11" id="KW-0067">ATP-binding</keyword>
<comment type="cofactor">
    <cofactor evidence="11">
        <name>Mg(2+)</name>
        <dbReference type="ChEBI" id="CHEBI:18420"/>
    </cofactor>
</comment>
<evidence type="ECO:0000256" key="4">
    <source>
        <dbReference type="ARBA" id="ARBA00022527"/>
    </source>
</evidence>
<evidence type="ECO:0000256" key="9">
    <source>
        <dbReference type="ARBA" id="ARBA00023268"/>
    </source>
</evidence>
<feature type="binding site" evidence="11">
    <location>
        <position position="171"/>
    </location>
    <ligand>
        <name>Mg(2+)</name>
        <dbReference type="ChEBI" id="CHEBI:18420"/>
    </ligand>
</feature>
<dbReference type="InterPro" id="IPR003755">
    <property type="entry name" value="HPr(Ser)_kin/Pase"/>
</dbReference>
<dbReference type="PANTHER" id="PTHR30305:SF1">
    <property type="entry name" value="HPR KINASE_PHOSPHORYLASE"/>
    <property type="match status" value="1"/>
</dbReference>
<dbReference type="EC" id="2.7.11.-" evidence="11"/>
<feature type="binding site" evidence="11">
    <location>
        <position position="212"/>
    </location>
    <ligand>
        <name>Mg(2+)</name>
        <dbReference type="ChEBI" id="CHEBI:18420"/>
    </ligand>
</feature>
<reference evidence="14 15" key="1">
    <citation type="submission" date="2021-06" db="EMBL/GenBank/DDBJ databases">
        <title>Complete genome of Haloferula helveola possessing various polysaccharide degrading enzymes.</title>
        <authorList>
            <person name="Takami H."/>
            <person name="Huang C."/>
            <person name="Hamasaki K."/>
        </authorList>
    </citation>
    <scope>NUCLEOTIDE SEQUENCE [LARGE SCALE GENOMIC DNA]</scope>
    <source>
        <strain evidence="14 15">CN-1</strain>
    </source>
</reference>
<feature type="region of interest" description="Important for the catalytic mechanism of both phosphorylation and dephosphorylation" evidence="11">
    <location>
        <begin position="211"/>
        <end position="220"/>
    </location>
</feature>
<keyword evidence="7 11" id="KW-0418">Kinase</keyword>
<comment type="domain">
    <text evidence="11">The Walker A ATP-binding motif also binds Pi and PPi.</text>
</comment>
<comment type="subunit">
    <text evidence="3 11">Homohexamer.</text>
</comment>
<feature type="binding site" evidence="11">
    <location>
        <begin position="164"/>
        <end position="171"/>
    </location>
    <ligand>
        <name>ATP</name>
        <dbReference type="ChEBI" id="CHEBI:30616"/>
    </ligand>
</feature>
<feature type="region of interest" description="Important for the catalytic mechanism of dephosphorylation" evidence="11">
    <location>
        <begin position="274"/>
        <end position="279"/>
    </location>
</feature>
<dbReference type="SUPFAM" id="SSF53795">
    <property type="entry name" value="PEP carboxykinase-like"/>
    <property type="match status" value="1"/>
</dbReference>
<dbReference type="CDD" id="cd01918">
    <property type="entry name" value="HprK_C"/>
    <property type="match status" value="1"/>
</dbReference>
<feature type="domain" description="HPr(Ser) kinase/phosphorylase N-terminal" evidence="12">
    <location>
        <begin position="17"/>
        <end position="135"/>
    </location>
</feature>
<evidence type="ECO:0000256" key="7">
    <source>
        <dbReference type="ARBA" id="ARBA00022777"/>
    </source>
</evidence>
<name>A0ABM7RHP8_9BACT</name>
<dbReference type="Gene3D" id="3.40.50.300">
    <property type="entry name" value="P-loop containing nucleotide triphosphate hydrolases"/>
    <property type="match status" value="1"/>
</dbReference>
<dbReference type="Pfam" id="PF02603">
    <property type="entry name" value="Hpr_kinase_N"/>
    <property type="match status" value="1"/>
</dbReference>
<keyword evidence="9 11" id="KW-0511">Multifunctional enzyme</keyword>
<sequence>MQQRVKQTMSVPIGEFYDRHHEALSMTLLSERHGFERTISEPAPNRPGLALAGFFSYFAKKRIQVLGNSEMSYLKKLTPQMRSERFGRMCERDIPAIVVSRGGQLTDDLLAIATDKGIPVFNTKLVTMKFLNAATIKLEQEFAPSTTLHGCMVDMRGIGVLIMGRSGSGKSETAIGLLERGGALVADDMVRVKFAGGELTATAPDLSRGYIEIRGIGIVNVANLFGLTSIRPEKRLDLIVTLIPHADLNEVDRVGLQPKTFEVLGQAVPLVEIPVAPGRDTARMVAIAALDQQLRKLGYNMADEFNERLLKHMANNPAT</sequence>
<evidence type="ECO:0000259" key="13">
    <source>
        <dbReference type="Pfam" id="PF07475"/>
    </source>
</evidence>
<evidence type="ECO:0000256" key="6">
    <source>
        <dbReference type="ARBA" id="ARBA00022741"/>
    </source>
</evidence>
<feature type="active site" evidence="11">
    <location>
        <position position="149"/>
    </location>
</feature>
<feature type="domain" description="HPr kinase/phosphorylase C-terminal" evidence="13">
    <location>
        <begin position="141"/>
        <end position="308"/>
    </location>
</feature>
<feature type="active site" description="Proton acceptor; for phosphorylation activity. Proton donor; for dephosphorylation activity" evidence="11">
    <location>
        <position position="188"/>
    </location>
</feature>
<evidence type="ECO:0000256" key="5">
    <source>
        <dbReference type="ARBA" id="ARBA00022679"/>
    </source>
</evidence>
<gene>
    <name evidence="11 14" type="primary">hprK</name>
    <name evidence="14" type="ORF">HAHE_27740</name>
</gene>
<feature type="active site" evidence="11">
    <location>
        <position position="170"/>
    </location>
</feature>
<evidence type="ECO:0000256" key="3">
    <source>
        <dbReference type="ARBA" id="ARBA00011643"/>
    </source>
</evidence>
<proteinExistence type="inferred from homology"/>
<comment type="similarity">
    <text evidence="2 11">Belongs to the HPrK/P family.</text>
</comment>
<evidence type="ECO:0000256" key="2">
    <source>
        <dbReference type="ARBA" id="ARBA00006883"/>
    </source>
</evidence>
<keyword evidence="11" id="KW-0460">Magnesium</keyword>
<dbReference type="Pfam" id="PF07475">
    <property type="entry name" value="Hpr_kinase_C"/>
    <property type="match status" value="1"/>
</dbReference>
<accession>A0ABM7RHP8</accession>
<keyword evidence="15" id="KW-1185">Reference proteome</keyword>
<dbReference type="PANTHER" id="PTHR30305">
    <property type="entry name" value="PROTEIN YJDM-RELATED"/>
    <property type="match status" value="1"/>
</dbReference>
<dbReference type="GO" id="GO:0016301">
    <property type="term" value="F:kinase activity"/>
    <property type="evidence" value="ECO:0007669"/>
    <property type="project" value="UniProtKB-KW"/>
</dbReference>
<dbReference type="HAMAP" id="MF_01249">
    <property type="entry name" value="HPr_kinase"/>
    <property type="match status" value="1"/>
</dbReference>
<protein>
    <recommendedName>
        <fullName evidence="11">HPr kinase/phosphorylase</fullName>
        <shortName evidence="11">HPrK/P</shortName>
        <ecNumber evidence="11">2.7.11.-</ecNumber>
        <ecNumber evidence="11">2.7.4.-</ecNumber>
    </recommendedName>
    <alternativeName>
        <fullName evidence="11">HPr(Ser) kinase/phosphorylase</fullName>
    </alternativeName>
</protein>
<keyword evidence="6 11" id="KW-0547">Nucleotide-binding</keyword>
<dbReference type="EMBL" id="AP024702">
    <property type="protein sequence ID" value="BCX48866.1"/>
    <property type="molecule type" value="Genomic_DNA"/>
</dbReference>
<evidence type="ECO:0000256" key="10">
    <source>
        <dbReference type="ARBA" id="ARBA00047657"/>
    </source>
</evidence>
<comment type="miscellaneous">
    <text evidence="11">Both phosphorylation and phosphorolysis are carried out by the same active site and suggest a common mechanism for both reactions.</text>
</comment>
<dbReference type="SUPFAM" id="SSF75138">
    <property type="entry name" value="HprK N-terminal domain-like"/>
    <property type="match status" value="1"/>
</dbReference>
<keyword evidence="11" id="KW-0479">Metal-binding</keyword>
<dbReference type="NCBIfam" id="TIGR00679">
    <property type="entry name" value="hpr-ser"/>
    <property type="match status" value="1"/>
</dbReference>
<dbReference type="InterPro" id="IPR011104">
    <property type="entry name" value="Hpr_kin/Pase_C"/>
</dbReference>
<dbReference type="EC" id="2.7.4.-" evidence="11"/>
<keyword evidence="4 11" id="KW-0723">Serine/threonine-protein kinase</keyword>